<keyword evidence="3" id="KW-1185">Reference proteome</keyword>
<evidence type="ECO:0000256" key="1">
    <source>
        <dbReference type="SAM" id="MobiDB-lite"/>
    </source>
</evidence>
<feature type="region of interest" description="Disordered" evidence="1">
    <location>
        <begin position="209"/>
        <end position="249"/>
    </location>
</feature>
<dbReference type="OrthoDB" id="411772at2759"/>
<evidence type="ECO:0000313" key="2">
    <source>
        <dbReference type="EMBL" id="CAE7892628.1"/>
    </source>
</evidence>
<comment type="caution">
    <text evidence="2">The sequence shown here is derived from an EMBL/GenBank/DDBJ whole genome shotgun (WGS) entry which is preliminary data.</text>
</comment>
<evidence type="ECO:0000313" key="3">
    <source>
        <dbReference type="Proteomes" id="UP000601435"/>
    </source>
</evidence>
<feature type="non-terminal residue" evidence="2">
    <location>
        <position position="2444"/>
    </location>
</feature>
<organism evidence="2 3">
    <name type="scientific">Symbiodinium necroappetens</name>
    <dbReference type="NCBI Taxonomy" id="1628268"/>
    <lineage>
        <taxon>Eukaryota</taxon>
        <taxon>Sar</taxon>
        <taxon>Alveolata</taxon>
        <taxon>Dinophyceae</taxon>
        <taxon>Suessiales</taxon>
        <taxon>Symbiodiniaceae</taxon>
        <taxon>Symbiodinium</taxon>
    </lineage>
</organism>
<protein>
    <submittedName>
        <fullName evidence="2">Uncharacterized protein</fullName>
    </submittedName>
</protein>
<dbReference type="Proteomes" id="UP000601435">
    <property type="component" value="Unassembled WGS sequence"/>
</dbReference>
<proteinExistence type="predicted"/>
<name>A0A813B7E0_9DINO</name>
<accession>A0A813B7E0</accession>
<feature type="compositionally biased region" description="Low complexity" evidence="1">
    <location>
        <begin position="212"/>
        <end position="222"/>
    </location>
</feature>
<dbReference type="EMBL" id="CAJNJA010067608">
    <property type="protein sequence ID" value="CAE7892628.1"/>
    <property type="molecule type" value="Genomic_DNA"/>
</dbReference>
<reference evidence="2" key="1">
    <citation type="submission" date="2021-02" db="EMBL/GenBank/DDBJ databases">
        <authorList>
            <person name="Dougan E. K."/>
            <person name="Rhodes N."/>
            <person name="Thang M."/>
            <person name="Chan C."/>
        </authorList>
    </citation>
    <scope>NUCLEOTIDE SEQUENCE</scope>
</reference>
<sequence length="2444" mass="263815">MAPKPAAKTKGGGKAASKDNLAPTTKLEFGYPQALTTALQAISSRATHDLWHAPSVLSGDPTAEQLAQRHANALAKLSKRLVGDMKAKEELTTALSQWAMTIGQHLAQLVERVRALSSKLDEDLIEACSETETMTTGASLATTERLQQARAALGPIWTAGQEQELFRIAACLRAFGTVADETAVTLSGSGDPTLQPAVRGSALPVGTGLVRPATVPTAAAPTSGGRWQKRRSGQRPERPSKSPRRDIAATVPWVAPATGRSPEGLSRVQETQIEEDEEMIPDVSALPPSWLASWLRLAVFAISNGSDLVGELAKNAQQDTLLPLHSDGGLRERALGLAEEAWSLLQSVTASGDGSGMADLYMVLQDALQHLRLCPEVLPHIRQGLLLSMHLTLGVLLDPYSYAPATAQEWLYPALLVESKGPFSGFVPQDMAKDIDVQVLLTVPCPYAPPPNSGPDQAAVIGSALGSRRLLETINAFPVEQYVLSPRSLPWNLIHVPVDLRQVCKLPRRVSCAELVMVGSTDLATTQDRFALSTWDSTSTDADFQAAAEYNAVVLSPNGLFYVHAPAFTEHTSLRSAVLADYKHQNPQLSVSDFSRVLPPLASLPPIQFVAMHDADVGEPGATPASRLRAVVFASGEPIAGQSVEHLVLAGRFRVLHREVLVDPNVAIRADPPIALVVTPAAAPISVSAVHLQQPRDRIPAVPHRDLMGGCAGRRYSLGLMCLLMGGWSDSGVFGCILAVLLPWARAGSGDDVEWSTCEQEAVSTLQEQPARYPGLASLGAHRRLSDILYAHSDCRPIGGPLAASQPNDRSVFCVELWSPASRSRAFFPASVTTQGLRSKVKQASELPRGTPVLVHPQAASRSVQFVSPSTSPQIVTIVVDTGLGWHCIDVPRAGTGQAILAHMCQLHPGSEYRLGSHPTLALRHGDVILACQDVLTQPLAGIIRLPADMTVRTPPGDVVDVAVSAADLGLIRVRVPSQATKEGIMSALTRWLGRQRCLGVGLYQVQVPGSTVQLFCLPRRDRSTLTAVLTDLEAEYGAIFVTTVDDVPGEALTCADLATASDGLGVFWADVLRRNPICVARRDLRPRSSGQGEVWRQIHLNLDYCRADSFGWRPVLEPGPALYDLVTHPPGPSVDWYLGGSATMSVATQTTPSHWPLPASPLYSDGLPVRRRPVGCALAPGMYPAGTLHHLDCPHFGVYCTIPCVPGYKLWAFRLGQWVRGACTATLTWNEVMAAASMTPWDLSGSMIHGENQVWVWPADVASLEGQCGHLFHEGSDPYLCGKDIGSGSPPPEEESEISATNHGRRLTGMLGIWGSLFVCAAEPQRWRPGFSLMLLYLLSASSVRSPVASFEPSEAQAEGTGFDATQTCNIGWCHELACQTTHLAVSSRHLLAYFSHHSPYATIRVSLWTPFQGPVLFDIHRGSQLSEFDEFLLVSGHDPDRHSLYVAFDTHATSPDILSVPNGDTVWWLVRDGLSRELLRPVMPWYEPPDRLVATINSHGQASTVTFSPEVSTMRRLPQGARGNTAVPMSTVIGHLTAQGLVLMEIAIGSLTAARELTRSHACTSSMLLLAWLPLVWGMQPAQDLAVRTGRRTDPWGGAVRAAPAIMRIWTHTLEAPLTLPFQDVPDTSRLLYCVACTRRGVPSTGEFIWTQPRIVQDVAHILHIPMGAYPTLVFWLLHFRARATVVAAAPGVMDWGLIGQTAHEAFGESFFSRGSFSIQYHSGVISYGTAVTPPHGAILHLVRAVTVPQVSANIWESTAEPAYVSHFDYDICMGPRGEPTLVEGDQVSGQPGAAHSQGLTRSAEAASLARQVSHISHQLDTLTMRLESVGVLPSSDAEEVPAASASDSAEPGDRSASPRPNAAWLGSFLSLIASGGHLRLAIVLSLSLQGIPGVLADGSEGSDSGPAEPSSPDLDDWQPPTPTASEPPTASAMPILRPSGSSLARTSAPFEGPEAPVTVTFSQAQVPAVQRRVAAVLQGVDVEPGPVPFLPAGCPVFIHNPFTGQTQCPALSSRVGTSHQLTEVLQDYSERRGWQPIVSVQPQPDAQGVHFIPSAADERFVSVLFRNGRELRPRCIERDFVYGPGTEVPFGDRPIWASTTTAGKVSGLLRPFFCSGWRDTGVIHLHLAAESLDCRLQWVDSAEDVAFVQDRFAQLLPPPRTLMPVWPAPRQDCLTMVPGHSRALLLPRSLAVVELCRVIQYLTCWPFDAIRLPPALWASLRDRPQAPAHLRDGDVLDVLRENHARDVVLRDSALLKDHTLWTRTIRLSVPVAVRLWLPDVLHPVLTRISAGEAWLPERGSFTGRFPADYPGTWIPVTWCPCSLPHLVRASDRLSTVSVLHDSVDGVRSISTVTAFRASDCADDFHTLPQNFHVLGVSHEANEDVLLRDGDVLWDSFMYPDDALGPWASLDVLGDPTVAGLAGALIGKRSLWLYVLLQGLRV</sequence>
<gene>
    <name evidence="2" type="ORF">SNEC2469_LOCUS29725</name>
</gene>
<feature type="compositionally biased region" description="Basic and acidic residues" evidence="1">
    <location>
        <begin position="234"/>
        <end position="247"/>
    </location>
</feature>
<feature type="non-terminal residue" evidence="2">
    <location>
        <position position="1"/>
    </location>
</feature>
<feature type="compositionally biased region" description="Low complexity" evidence="1">
    <location>
        <begin position="1926"/>
        <end position="1937"/>
    </location>
</feature>
<feature type="region of interest" description="Disordered" evidence="1">
    <location>
        <begin position="1900"/>
        <end position="1953"/>
    </location>
</feature>
<feature type="region of interest" description="Disordered" evidence="1">
    <location>
        <begin position="1837"/>
        <end position="1862"/>
    </location>
</feature>
<feature type="region of interest" description="Disordered" evidence="1">
    <location>
        <begin position="1783"/>
        <end position="1802"/>
    </location>
</feature>